<dbReference type="AlphaFoldDB" id="A0A382H6R1"/>
<evidence type="ECO:0000256" key="6">
    <source>
        <dbReference type="SAM" id="Phobius"/>
    </source>
</evidence>
<feature type="transmembrane region" description="Helical" evidence="6">
    <location>
        <begin position="216"/>
        <end position="244"/>
    </location>
</feature>
<evidence type="ECO:0000259" key="7">
    <source>
        <dbReference type="Pfam" id="PF04116"/>
    </source>
</evidence>
<dbReference type="GO" id="GO:0016491">
    <property type="term" value="F:oxidoreductase activity"/>
    <property type="evidence" value="ECO:0007669"/>
    <property type="project" value="InterPro"/>
</dbReference>
<feature type="transmembrane region" description="Helical" evidence="6">
    <location>
        <begin position="158"/>
        <end position="178"/>
    </location>
</feature>
<dbReference type="InterPro" id="IPR050307">
    <property type="entry name" value="Sterol_Desaturase_Related"/>
</dbReference>
<evidence type="ECO:0000256" key="4">
    <source>
        <dbReference type="ARBA" id="ARBA00023136"/>
    </source>
</evidence>
<proteinExistence type="predicted"/>
<evidence type="ECO:0000256" key="5">
    <source>
        <dbReference type="SAM" id="MobiDB-lite"/>
    </source>
</evidence>
<dbReference type="PANTHER" id="PTHR11863">
    <property type="entry name" value="STEROL DESATURASE"/>
    <property type="match status" value="1"/>
</dbReference>
<dbReference type="InterPro" id="IPR006694">
    <property type="entry name" value="Fatty_acid_hydroxylase"/>
</dbReference>
<feature type="transmembrane region" description="Helical" evidence="6">
    <location>
        <begin position="126"/>
        <end position="146"/>
    </location>
</feature>
<gene>
    <name evidence="8" type="ORF">METZ01_LOCUS235840</name>
</gene>
<keyword evidence="3 6" id="KW-1133">Transmembrane helix</keyword>
<feature type="transmembrane region" description="Helical" evidence="6">
    <location>
        <begin position="31"/>
        <end position="53"/>
    </location>
</feature>
<feature type="region of interest" description="Disordered" evidence="5">
    <location>
        <begin position="307"/>
        <end position="329"/>
    </location>
</feature>
<accession>A0A382H6R1</accession>
<protein>
    <recommendedName>
        <fullName evidence="7">Fatty acid hydroxylase domain-containing protein</fullName>
    </recommendedName>
</protein>
<sequence>MHRAKGYDPEPMNVPPLFQTPSRPLAMLRWLIAKFMWPQSLAWIGLAALAYHLFTPGLGRFASLSVDDVGLLWLRNVGLMLVVIGGQHWWLHIRKSQGTEFKYESRWLATNRKSFLFNNQTRDNMFFTLVSGGGIAALYEAIMFRLYATESIPQLESLWAVAAMTFAVFWMEAVHFYLNHRLLHLDPLYGWFHALHHRNVNTGPWSGISMHPGEHVLYLSLLFVFLLLPGSPFIITFCSVYLMISPSPSHSGFDRFKMTEGTNFHGGDYFHNLHHRYFEVNYGMLLLPLDKWFGTFHDGSMEAHEEMKSRRRASAEAGDTEAVIGGDSK</sequence>
<keyword evidence="4 6" id="KW-0472">Membrane</keyword>
<comment type="subcellular location">
    <subcellularLocation>
        <location evidence="1">Membrane</location>
    </subcellularLocation>
</comment>
<dbReference type="GO" id="GO:0016020">
    <property type="term" value="C:membrane"/>
    <property type="evidence" value="ECO:0007669"/>
    <property type="project" value="UniProtKB-SubCell"/>
</dbReference>
<reference evidence="8" key="1">
    <citation type="submission" date="2018-05" db="EMBL/GenBank/DDBJ databases">
        <authorList>
            <person name="Lanie J.A."/>
            <person name="Ng W.-L."/>
            <person name="Kazmierczak K.M."/>
            <person name="Andrzejewski T.M."/>
            <person name="Davidsen T.M."/>
            <person name="Wayne K.J."/>
            <person name="Tettelin H."/>
            <person name="Glass J.I."/>
            <person name="Rusch D."/>
            <person name="Podicherti R."/>
            <person name="Tsui H.-C.T."/>
            <person name="Winkler M.E."/>
        </authorList>
    </citation>
    <scope>NUCLEOTIDE SEQUENCE</scope>
</reference>
<evidence type="ECO:0000256" key="1">
    <source>
        <dbReference type="ARBA" id="ARBA00004370"/>
    </source>
</evidence>
<dbReference type="GO" id="GO:0005506">
    <property type="term" value="F:iron ion binding"/>
    <property type="evidence" value="ECO:0007669"/>
    <property type="project" value="InterPro"/>
</dbReference>
<evidence type="ECO:0000313" key="8">
    <source>
        <dbReference type="EMBL" id="SVB82986.1"/>
    </source>
</evidence>
<dbReference type="EMBL" id="UINC01059502">
    <property type="protein sequence ID" value="SVB82986.1"/>
    <property type="molecule type" value="Genomic_DNA"/>
</dbReference>
<name>A0A382H6R1_9ZZZZ</name>
<keyword evidence="2 6" id="KW-0812">Transmembrane</keyword>
<evidence type="ECO:0000256" key="3">
    <source>
        <dbReference type="ARBA" id="ARBA00022989"/>
    </source>
</evidence>
<feature type="domain" description="Fatty acid hydroxylase" evidence="7">
    <location>
        <begin position="168"/>
        <end position="295"/>
    </location>
</feature>
<dbReference type="GO" id="GO:0008610">
    <property type="term" value="P:lipid biosynthetic process"/>
    <property type="evidence" value="ECO:0007669"/>
    <property type="project" value="InterPro"/>
</dbReference>
<dbReference type="Pfam" id="PF04116">
    <property type="entry name" value="FA_hydroxylase"/>
    <property type="match status" value="1"/>
</dbReference>
<evidence type="ECO:0000256" key="2">
    <source>
        <dbReference type="ARBA" id="ARBA00022692"/>
    </source>
</evidence>
<feature type="transmembrane region" description="Helical" evidence="6">
    <location>
        <begin position="73"/>
        <end position="91"/>
    </location>
</feature>
<organism evidence="8">
    <name type="scientific">marine metagenome</name>
    <dbReference type="NCBI Taxonomy" id="408172"/>
    <lineage>
        <taxon>unclassified sequences</taxon>
        <taxon>metagenomes</taxon>
        <taxon>ecological metagenomes</taxon>
    </lineage>
</organism>